<name>A0A0M9VUC4_ESCWE</name>
<feature type="compositionally biased region" description="Low complexity" evidence="1">
    <location>
        <begin position="349"/>
        <end position="358"/>
    </location>
</feature>
<feature type="compositionally biased region" description="Basic and acidic residues" evidence="1">
    <location>
        <begin position="221"/>
        <end position="244"/>
    </location>
</feature>
<dbReference type="EMBL" id="LGSR01000020">
    <property type="protein sequence ID" value="KOS19733.1"/>
    <property type="molecule type" value="Genomic_DNA"/>
</dbReference>
<dbReference type="Proteomes" id="UP000053831">
    <property type="component" value="Unassembled WGS sequence"/>
</dbReference>
<dbReference type="GO" id="GO:0019212">
    <property type="term" value="F:phosphatase inhibitor activity"/>
    <property type="evidence" value="ECO:0007669"/>
    <property type="project" value="TreeGrafter"/>
</dbReference>
<dbReference type="OrthoDB" id="21413at2759"/>
<keyword evidence="4" id="KW-1185">Reference proteome</keyword>
<dbReference type="InterPro" id="IPR052255">
    <property type="entry name" value="RNA_pol_II_subunit5-mediator"/>
</dbReference>
<feature type="compositionally biased region" description="Basic and acidic residues" evidence="1">
    <location>
        <begin position="326"/>
        <end position="340"/>
    </location>
</feature>
<feature type="compositionally biased region" description="Low complexity" evidence="1">
    <location>
        <begin position="86"/>
        <end position="97"/>
    </location>
</feature>
<accession>A0A0M9VUC4</accession>
<feature type="compositionally biased region" description="Polar residues" evidence="1">
    <location>
        <begin position="278"/>
        <end position="289"/>
    </location>
</feature>
<feature type="region of interest" description="Disordered" evidence="1">
    <location>
        <begin position="136"/>
        <end position="155"/>
    </location>
</feature>
<dbReference type="STRING" id="150374.A0A0M9VUC4"/>
<feature type="region of interest" description="Disordered" evidence="1">
    <location>
        <begin position="179"/>
        <end position="404"/>
    </location>
</feature>
<proteinExistence type="predicted"/>
<feature type="compositionally biased region" description="Acidic residues" evidence="1">
    <location>
        <begin position="180"/>
        <end position="220"/>
    </location>
</feature>
<organism evidence="3 4">
    <name type="scientific">Escovopsis weberi</name>
    <dbReference type="NCBI Taxonomy" id="150374"/>
    <lineage>
        <taxon>Eukaryota</taxon>
        <taxon>Fungi</taxon>
        <taxon>Dikarya</taxon>
        <taxon>Ascomycota</taxon>
        <taxon>Pezizomycotina</taxon>
        <taxon>Sordariomycetes</taxon>
        <taxon>Hypocreomycetidae</taxon>
        <taxon>Hypocreales</taxon>
        <taxon>Hypocreaceae</taxon>
        <taxon>Escovopsis</taxon>
    </lineage>
</organism>
<feature type="compositionally biased region" description="Polar residues" evidence="1">
    <location>
        <begin position="64"/>
        <end position="77"/>
    </location>
</feature>
<evidence type="ECO:0000313" key="3">
    <source>
        <dbReference type="EMBL" id="KOS19733.1"/>
    </source>
</evidence>
<dbReference type="GO" id="GO:0003714">
    <property type="term" value="F:transcription corepressor activity"/>
    <property type="evidence" value="ECO:0007669"/>
    <property type="project" value="TreeGrafter"/>
</dbReference>
<reference evidence="3 4" key="1">
    <citation type="submission" date="2015-07" db="EMBL/GenBank/DDBJ databases">
        <title>The genome of the fungus Escovopsis weberi, a specialized disease agent of ant agriculture.</title>
        <authorList>
            <person name="de Man T.J."/>
            <person name="Stajich J.E."/>
            <person name="Kubicek C.P."/>
            <person name="Chenthamara K."/>
            <person name="Atanasova L."/>
            <person name="Druzhinina I.S."/>
            <person name="Birnbaum S."/>
            <person name="Barribeau S.M."/>
            <person name="Teiling C."/>
            <person name="Suen G."/>
            <person name="Currie C."/>
            <person name="Gerardo N.M."/>
        </authorList>
    </citation>
    <scope>NUCLEOTIDE SEQUENCE [LARGE SCALE GENOMIC DNA]</scope>
</reference>
<feature type="region of interest" description="Disordered" evidence="1">
    <location>
        <begin position="1"/>
        <end position="22"/>
    </location>
</feature>
<evidence type="ECO:0000259" key="2">
    <source>
        <dbReference type="Pfam" id="PF12927"/>
    </source>
</evidence>
<comment type="caution">
    <text evidence="3">The sequence shown here is derived from an EMBL/GenBank/DDBJ whole genome shotgun (WGS) entry which is preliminary data.</text>
</comment>
<protein>
    <recommendedName>
        <fullName evidence="2">DUF3835 domain-containing protein</fullName>
    </recommendedName>
</protein>
<dbReference type="GO" id="GO:0000122">
    <property type="term" value="P:negative regulation of transcription by RNA polymerase II"/>
    <property type="evidence" value="ECO:0007669"/>
    <property type="project" value="TreeGrafter"/>
</dbReference>
<gene>
    <name evidence="3" type="ORF">ESCO_000347</name>
</gene>
<dbReference type="PANTHER" id="PTHR15111:SF0">
    <property type="entry name" value="UNCONVENTIONAL PREFOLDIN RPB5 INTERACTOR 1"/>
    <property type="match status" value="1"/>
</dbReference>
<feature type="compositionally biased region" description="Polar residues" evidence="1">
    <location>
        <begin position="246"/>
        <end position="255"/>
    </location>
</feature>
<feature type="region of interest" description="Disordered" evidence="1">
    <location>
        <begin position="57"/>
        <end position="127"/>
    </location>
</feature>
<feature type="region of interest" description="Disordered" evidence="1">
    <location>
        <begin position="450"/>
        <end position="483"/>
    </location>
</feature>
<dbReference type="AlphaFoldDB" id="A0A0M9VUC4"/>
<dbReference type="InterPro" id="IPR024325">
    <property type="entry name" value="DUF3835"/>
</dbReference>
<feature type="domain" description="DUF3835" evidence="2">
    <location>
        <begin position="406"/>
        <end position="480"/>
    </location>
</feature>
<sequence>MESLLDAVGAGQPNFEGEEDGWPITDIIEELDDDDNVVSYRLISADDSISRVQAALEKAGVTGQADSKPTTDEQAPSTDLAAPDQPASIAEPADADASPPPKKTVSFSDDVLTQDEEPLAERSFRARRVEQIMNTAKEQEKISQEAPIIPEDEDPEDAALRQEMLKYGMGEIGAVVAELQLEEGDSDDSGFDYVDEGFDEDEEDEDNGDNDDDDEDDLEDEYGRNGRVVTDKYRRRMLELEKKLGIQSQSPQAQPVGNEEDSSDDEGIGRIVVKPGTPSANQGVVSSKPPTAEQEKSESNGKKSVRFASSLDIAPETEPPASTPINEKEKEKEREKEHFVDPLSDIVERSPSFSVSKPKPSKKASRFKTAASQSTSAVPRGPLDVPAHFADQDRPSAPSGPAGTTIANTLVEREPDSAPVAPDEFDGSIAYQEVADEYQKMRRRFIQREGGFLKEDESPVQPVIDEDKQEPMSRFKAARLSRQ</sequence>
<evidence type="ECO:0000256" key="1">
    <source>
        <dbReference type="SAM" id="MobiDB-lite"/>
    </source>
</evidence>
<dbReference type="GO" id="GO:0003682">
    <property type="term" value="F:chromatin binding"/>
    <property type="evidence" value="ECO:0007669"/>
    <property type="project" value="TreeGrafter"/>
</dbReference>
<dbReference type="Pfam" id="PF12927">
    <property type="entry name" value="DUF3835"/>
    <property type="match status" value="1"/>
</dbReference>
<dbReference type="PANTHER" id="PTHR15111">
    <property type="entry name" value="RNA POLYMERASE II SUBUNIT 5-MEDIATING PROTEIN NNX3"/>
    <property type="match status" value="1"/>
</dbReference>
<evidence type="ECO:0000313" key="4">
    <source>
        <dbReference type="Proteomes" id="UP000053831"/>
    </source>
</evidence>